<protein>
    <submittedName>
        <fullName evidence="1">Uncharacterized protein</fullName>
    </submittedName>
</protein>
<dbReference type="AlphaFoldDB" id="A0AAN8M3N4"/>
<dbReference type="Proteomes" id="UP001356427">
    <property type="component" value="Unassembled WGS sequence"/>
</dbReference>
<evidence type="ECO:0000313" key="2">
    <source>
        <dbReference type="Proteomes" id="UP001356427"/>
    </source>
</evidence>
<reference evidence="1 2" key="1">
    <citation type="submission" date="2021-04" db="EMBL/GenBank/DDBJ databases">
        <authorList>
            <person name="De Guttry C."/>
            <person name="Zahm M."/>
            <person name="Klopp C."/>
            <person name="Cabau C."/>
            <person name="Louis A."/>
            <person name="Berthelot C."/>
            <person name="Parey E."/>
            <person name="Roest Crollius H."/>
            <person name="Montfort J."/>
            <person name="Robinson-Rechavi M."/>
            <person name="Bucao C."/>
            <person name="Bouchez O."/>
            <person name="Gislard M."/>
            <person name="Lluch J."/>
            <person name="Milhes M."/>
            <person name="Lampietro C."/>
            <person name="Lopez Roques C."/>
            <person name="Donnadieu C."/>
            <person name="Braasch I."/>
            <person name="Desvignes T."/>
            <person name="Postlethwait J."/>
            <person name="Bobe J."/>
            <person name="Wedekind C."/>
            <person name="Guiguen Y."/>
        </authorList>
    </citation>
    <scope>NUCLEOTIDE SEQUENCE [LARGE SCALE GENOMIC DNA]</scope>
    <source>
        <strain evidence="1">Cs_M1</strain>
        <tissue evidence="1">Blood</tissue>
    </source>
</reference>
<sequence>KGVSAPLSVSPSLHIVFFKKKKIFLRFLGSAVDEHQLVFRETVFCVGALHAHRQTEGDRQTTTLTGGRNGKCCAPAVAAVILPRNS</sequence>
<comment type="caution">
    <text evidence="1">The sequence shown here is derived from an EMBL/GenBank/DDBJ whole genome shotgun (WGS) entry which is preliminary data.</text>
</comment>
<organism evidence="1 2">
    <name type="scientific">Coregonus suidteri</name>
    <dbReference type="NCBI Taxonomy" id="861788"/>
    <lineage>
        <taxon>Eukaryota</taxon>
        <taxon>Metazoa</taxon>
        <taxon>Chordata</taxon>
        <taxon>Craniata</taxon>
        <taxon>Vertebrata</taxon>
        <taxon>Euteleostomi</taxon>
        <taxon>Actinopterygii</taxon>
        <taxon>Neopterygii</taxon>
        <taxon>Teleostei</taxon>
        <taxon>Protacanthopterygii</taxon>
        <taxon>Salmoniformes</taxon>
        <taxon>Salmonidae</taxon>
        <taxon>Coregoninae</taxon>
        <taxon>Coregonus</taxon>
    </lineage>
</organism>
<proteinExistence type="predicted"/>
<keyword evidence="2" id="KW-1185">Reference proteome</keyword>
<name>A0AAN8M3N4_9TELE</name>
<feature type="non-terminal residue" evidence="1">
    <location>
        <position position="1"/>
    </location>
</feature>
<gene>
    <name evidence="1" type="ORF">J4Q44_G00065490</name>
</gene>
<evidence type="ECO:0000313" key="1">
    <source>
        <dbReference type="EMBL" id="KAK6324210.1"/>
    </source>
</evidence>
<accession>A0AAN8M3N4</accession>
<dbReference type="EMBL" id="JAGTTL010000004">
    <property type="protein sequence ID" value="KAK6324210.1"/>
    <property type="molecule type" value="Genomic_DNA"/>
</dbReference>